<dbReference type="SMART" id="SM00507">
    <property type="entry name" value="HNHc"/>
    <property type="match status" value="1"/>
</dbReference>
<feature type="domain" description="HNH nuclease" evidence="1">
    <location>
        <begin position="91"/>
        <end position="142"/>
    </location>
</feature>
<dbReference type="InterPro" id="IPR003615">
    <property type="entry name" value="HNH_nuc"/>
</dbReference>
<protein>
    <submittedName>
        <fullName evidence="2">HNHc domain containing protein</fullName>
    </submittedName>
</protein>
<dbReference type="Gene3D" id="3.90.75.20">
    <property type="match status" value="1"/>
</dbReference>
<dbReference type="EMBL" id="LR797252">
    <property type="protein sequence ID" value="CAB4196697.1"/>
    <property type="molecule type" value="Genomic_DNA"/>
</dbReference>
<evidence type="ECO:0000313" key="2">
    <source>
        <dbReference type="EMBL" id="CAB4196697.1"/>
    </source>
</evidence>
<gene>
    <name evidence="2" type="ORF">UFOVP1290_217</name>
</gene>
<proteinExistence type="predicted"/>
<dbReference type="CDD" id="cd00085">
    <property type="entry name" value="HNHc"/>
    <property type="match status" value="1"/>
</dbReference>
<accession>A0A6J5RQY9</accession>
<name>A0A6J5RQY9_9CAUD</name>
<organism evidence="2">
    <name type="scientific">uncultured Caudovirales phage</name>
    <dbReference type="NCBI Taxonomy" id="2100421"/>
    <lineage>
        <taxon>Viruses</taxon>
        <taxon>Duplodnaviria</taxon>
        <taxon>Heunggongvirae</taxon>
        <taxon>Uroviricota</taxon>
        <taxon>Caudoviricetes</taxon>
        <taxon>Peduoviridae</taxon>
        <taxon>Maltschvirus</taxon>
        <taxon>Maltschvirus maltsch</taxon>
    </lineage>
</organism>
<reference evidence="2" key="1">
    <citation type="submission" date="2020-05" db="EMBL/GenBank/DDBJ databases">
        <authorList>
            <person name="Chiriac C."/>
            <person name="Salcher M."/>
            <person name="Ghai R."/>
            <person name="Kavagutti S V."/>
        </authorList>
    </citation>
    <scope>NUCLEOTIDE SEQUENCE</scope>
</reference>
<sequence length="159" mass="18099">MRPRKYTVEQLKEAVKTCFSIRQVLTALNLNTKGGGSYQTIHNLINKLKLDTSHFTGSIWSKGKILPGRRNVNDYLSNKQPIQSFKLKLRLLKENILVYECSSCKLTEWLNEPIPLELDHIDGNHCNNSLSNLRLLCPNCHAKTPNHSGKNKGKGKYKP</sequence>
<evidence type="ECO:0000259" key="1">
    <source>
        <dbReference type="SMART" id="SM00507"/>
    </source>
</evidence>